<dbReference type="AlphaFoldDB" id="A0A1T4TGB7"/>
<dbReference type="PROSITE" id="PS50112">
    <property type="entry name" value="PAS"/>
    <property type="match status" value="2"/>
</dbReference>
<dbReference type="InterPro" id="IPR013655">
    <property type="entry name" value="PAS_fold_3"/>
</dbReference>
<dbReference type="Gene3D" id="3.30.565.10">
    <property type="entry name" value="Histidine kinase-like ATPase, C-terminal domain"/>
    <property type="match status" value="1"/>
</dbReference>
<dbReference type="Pfam" id="PF08447">
    <property type="entry name" value="PAS_3"/>
    <property type="match status" value="1"/>
</dbReference>
<dbReference type="Proteomes" id="UP000190092">
    <property type="component" value="Unassembled WGS sequence"/>
</dbReference>
<organism evidence="12 13">
    <name type="scientific">Enhydrobacter aerosaccus</name>
    <dbReference type="NCBI Taxonomy" id="225324"/>
    <lineage>
        <taxon>Bacteria</taxon>
        <taxon>Pseudomonadati</taxon>
        <taxon>Pseudomonadota</taxon>
        <taxon>Alphaproteobacteria</taxon>
        <taxon>Hyphomicrobiales</taxon>
        <taxon>Enhydrobacter</taxon>
    </lineage>
</organism>
<accession>A0A1T4TGB7</accession>
<keyword evidence="13" id="KW-1185">Reference proteome</keyword>
<feature type="domain" description="PAS" evidence="11">
    <location>
        <begin position="140"/>
        <end position="210"/>
    </location>
</feature>
<dbReference type="NCBIfam" id="TIGR00229">
    <property type="entry name" value="sensory_box"/>
    <property type="match status" value="2"/>
</dbReference>
<sequence length="472" mass="52761">MDRETGREQGRAPASSELLRLVFESAKDYAIFSLDPEGRVTSWNPGAERLLGYAAREIKGHSADVIFVPEERAAGAAEEERRRALSDGRAEDERWQQRKDGSRFWASGLMMPLADRRLGFVKILRDRTDQHRAEEQLREAEQRFRLLATNVPQLVFLARADGSRTWPSPQWIDFTGMSAEASAGFGWLEAVHPDDRAHTLAAWETARAAGEYQAEHRVRRGSDGSYRWHQTRARPIAGSSHHAVLFGDQVDWVGTMTDVHDLRTLHDRQQVLMAELQHRTRNLLAITQAIATQTLRKSASLKDFQLEFENRLRALSRVQMLMSSVDYKDIDLGELLGGELRAHDGNSLEGGRVHFDGPSVALPAAAAQALGLALHELATNAAKHGALSQADGRLDVTWRLEDDDEGRTIVLDWRESCVAMPRLDGTRRYGYGTELIERALPYQLGAKTRLAFKPDGVHCHISVGLGPKVSKA</sequence>
<dbReference type="FunFam" id="3.30.450.20:FF:000099">
    <property type="entry name" value="Sensory box sensor histidine kinase"/>
    <property type="match status" value="1"/>
</dbReference>
<dbReference type="PANTHER" id="PTHR41523">
    <property type="entry name" value="TWO-COMPONENT SYSTEM SENSOR PROTEIN"/>
    <property type="match status" value="1"/>
</dbReference>
<evidence type="ECO:0000256" key="10">
    <source>
        <dbReference type="SAM" id="MobiDB-lite"/>
    </source>
</evidence>
<keyword evidence="9" id="KW-0175">Coiled coil</keyword>
<dbReference type="SUPFAM" id="SSF55785">
    <property type="entry name" value="PYP-like sensor domain (PAS domain)"/>
    <property type="match status" value="2"/>
</dbReference>
<keyword evidence="7" id="KW-0418">Kinase</keyword>
<dbReference type="STRING" id="225324.SAMN02745126_06243"/>
<dbReference type="PANTHER" id="PTHR41523:SF8">
    <property type="entry name" value="ETHYLENE RESPONSE SENSOR PROTEIN"/>
    <property type="match status" value="1"/>
</dbReference>
<reference evidence="13" key="1">
    <citation type="submission" date="2017-02" db="EMBL/GenBank/DDBJ databases">
        <authorList>
            <person name="Varghese N."/>
            <person name="Submissions S."/>
        </authorList>
    </citation>
    <scope>NUCLEOTIDE SEQUENCE [LARGE SCALE GENOMIC DNA]</scope>
    <source>
        <strain evidence="13">ATCC 27094</strain>
    </source>
</reference>
<comment type="catalytic activity">
    <reaction evidence="1">
        <text>ATP + protein L-histidine = ADP + protein N-phospho-L-histidine.</text>
        <dbReference type="EC" id="2.7.13.3"/>
    </reaction>
</comment>
<gene>
    <name evidence="12" type="ORF">SAMN02745126_06243</name>
</gene>
<dbReference type="GO" id="GO:0005524">
    <property type="term" value="F:ATP binding"/>
    <property type="evidence" value="ECO:0007669"/>
    <property type="project" value="UniProtKB-KW"/>
</dbReference>
<evidence type="ECO:0000313" key="12">
    <source>
        <dbReference type="EMBL" id="SKA39480.1"/>
    </source>
</evidence>
<evidence type="ECO:0000256" key="5">
    <source>
        <dbReference type="ARBA" id="ARBA00022679"/>
    </source>
</evidence>
<keyword evidence="4" id="KW-0597">Phosphoprotein</keyword>
<evidence type="ECO:0000256" key="8">
    <source>
        <dbReference type="ARBA" id="ARBA00022840"/>
    </source>
</evidence>
<dbReference type="InterPro" id="IPR011102">
    <property type="entry name" value="Sig_transdc_His_kinase_HWE"/>
</dbReference>
<evidence type="ECO:0000256" key="9">
    <source>
        <dbReference type="SAM" id="Coils"/>
    </source>
</evidence>
<evidence type="ECO:0000256" key="2">
    <source>
        <dbReference type="ARBA" id="ARBA00012438"/>
    </source>
</evidence>
<evidence type="ECO:0000256" key="1">
    <source>
        <dbReference type="ARBA" id="ARBA00000085"/>
    </source>
</evidence>
<dbReference type="EC" id="2.7.13.3" evidence="2"/>
<evidence type="ECO:0000256" key="4">
    <source>
        <dbReference type="ARBA" id="ARBA00022553"/>
    </source>
</evidence>
<protein>
    <recommendedName>
        <fullName evidence="3">Blue-light-activated histidine kinase</fullName>
        <ecNumber evidence="2">2.7.13.3</ecNumber>
    </recommendedName>
</protein>
<dbReference type="CDD" id="cd00130">
    <property type="entry name" value="PAS"/>
    <property type="match status" value="2"/>
</dbReference>
<keyword evidence="5" id="KW-0808">Transferase</keyword>
<keyword evidence="8" id="KW-0067">ATP-binding</keyword>
<dbReference type="Pfam" id="PF13426">
    <property type="entry name" value="PAS_9"/>
    <property type="match status" value="1"/>
</dbReference>
<dbReference type="InterPro" id="IPR035965">
    <property type="entry name" value="PAS-like_dom_sf"/>
</dbReference>
<dbReference type="InterPro" id="IPR000014">
    <property type="entry name" value="PAS"/>
</dbReference>
<dbReference type="Pfam" id="PF07536">
    <property type="entry name" value="HWE_HK"/>
    <property type="match status" value="1"/>
</dbReference>
<proteinExistence type="predicted"/>
<dbReference type="InterPro" id="IPR036890">
    <property type="entry name" value="HATPase_C_sf"/>
</dbReference>
<feature type="region of interest" description="Disordered" evidence="10">
    <location>
        <begin position="77"/>
        <end position="97"/>
    </location>
</feature>
<dbReference type="GO" id="GO:0004673">
    <property type="term" value="F:protein histidine kinase activity"/>
    <property type="evidence" value="ECO:0007669"/>
    <property type="project" value="UniProtKB-EC"/>
</dbReference>
<dbReference type="Gene3D" id="3.30.450.20">
    <property type="entry name" value="PAS domain"/>
    <property type="match status" value="2"/>
</dbReference>
<evidence type="ECO:0000259" key="11">
    <source>
        <dbReference type="PROSITE" id="PS50112"/>
    </source>
</evidence>
<dbReference type="EMBL" id="FUWJ01000017">
    <property type="protein sequence ID" value="SKA39480.1"/>
    <property type="molecule type" value="Genomic_DNA"/>
</dbReference>
<dbReference type="SMART" id="SM00911">
    <property type="entry name" value="HWE_HK"/>
    <property type="match status" value="1"/>
</dbReference>
<evidence type="ECO:0000256" key="6">
    <source>
        <dbReference type="ARBA" id="ARBA00022741"/>
    </source>
</evidence>
<feature type="coiled-coil region" evidence="9">
    <location>
        <begin position="123"/>
        <end position="150"/>
    </location>
</feature>
<evidence type="ECO:0000313" key="13">
    <source>
        <dbReference type="Proteomes" id="UP000190092"/>
    </source>
</evidence>
<feature type="domain" description="PAS" evidence="11">
    <location>
        <begin position="15"/>
        <end position="88"/>
    </location>
</feature>
<evidence type="ECO:0000256" key="3">
    <source>
        <dbReference type="ARBA" id="ARBA00021740"/>
    </source>
</evidence>
<dbReference type="RefSeq" id="WP_170921241.1">
    <property type="nucleotide sequence ID" value="NZ_FUWJ01000017.1"/>
</dbReference>
<evidence type="ECO:0000256" key="7">
    <source>
        <dbReference type="ARBA" id="ARBA00022777"/>
    </source>
</evidence>
<keyword evidence="6" id="KW-0547">Nucleotide-binding</keyword>
<dbReference type="SMART" id="SM00091">
    <property type="entry name" value="PAS"/>
    <property type="match status" value="2"/>
</dbReference>
<name>A0A1T4TGB7_9HYPH</name>